<name>A0A314ZY75_PRUYE</name>
<proteinExistence type="predicted"/>
<protein>
    <submittedName>
        <fullName evidence="1">Uncharacterized protein</fullName>
    </submittedName>
</protein>
<reference evidence="1 2" key="1">
    <citation type="submission" date="2018-02" db="EMBL/GenBank/DDBJ databases">
        <title>Draft genome of wild Prunus yedoensis var. nudiflora.</title>
        <authorList>
            <person name="Baek S."/>
            <person name="Kim J.-H."/>
            <person name="Choi K."/>
            <person name="Kim G.-B."/>
            <person name="Cho A."/>
            <person name="Jang H."/>
            <person name="Shin C.-H."/>
            <person name="Yu H.-J."/>
            <person name="Mun J.-H."/>
        </authorList>
    </citation>
    <scope>NUCLEOTIDE SEQUENCE [LARGE SCALE GENOMIC DNA]</scope>
    <source>
        <strain evidence="2">cv. Jeju island</strain>
        <tissue evidence="1">Leaf</tissue>
    </source>
</reference>
<sequence>MDICCGIAIGTLETMNWREAPPSPWTSQNDVGDVSGVKVSTVEGQIFALKYLILSQPSVSLQNDPIESCSS</sequence>
<evidence type="ECO:0000313" key="1">
    <source>
        <dbReference type="EMBL" id="PQQ21921.1"/>
    </source>
</evidence>
<organism evidence="1 2">
    <name type="scientific">Prunus yedoensis var. nudiflora</name>
    <dbReference type="NCBI Taxonomy" id="2094558"/>
    <lineage>
        <taxon>Eukaryota</taxon>
        <taxon>Viridiplantae</taxon>
        <taxon>Streptophyta</taxon>
        <taxon>Embryophyta</taxon>
        <taxon>Tracheophyta</taxon>
        <taxon>Spermatophyta</taxon>
        <taxon>Magnoliopsida</taxon>
        <taxon>eudicotyledons</taxon>
        <taxon>Gunneridae</taxon>
        <taxon>Pentapetalae</taxon>
        <taxon>rosids</taxon>
        <taxon>fabids</taxon>
        <taxon>Rosales</taxon>
        <taxon>Rosaceae</taxon>
        <taxon>Amygdaloideae</taxon>
        <taxon>Amygdaleae</taxon>
        <taxon>Prunus</taxon>
    </lineage>
</organism>
<dbReference type="AlphaFoldDB" id="A0A314ZY75"/>
<comment type="caution">
    <text evidence="1">The sequence shown here is derived from an EMBL/GenBank/DDBJ whole genome shotgun (WGS) entry which is preliminary data.</text>
</comment>
<gene>
    <name evidence="1" type="ORF">Pyn_38339</name>
</gene>
<dbReference type="Proteomes" id="UP000250321">
    <property type="component" value="Unassembled WGS sequence"/>
</dbReference>
<evidence type="ECO:0000313" key="2">
    <source>
        <dbReference type="Proteomes" id="UP000250321"/>
    </source>
</evidence>
<keyword evidence="2" id="KW-1185">Reference proteome</keyword>
<accession>A0A314ZY75</accession>
<dbReference type="EMBL" id="PJQY01000003">
    <property type="protein sequence ID" value="PQQ21921.1"/>
    <property type="molecule type" value="Genomic_DNA"/>
</dbReference>